<accession>A0ACC2MIJ1</accession>
<sequence>MSSGPSFHSSSLSSGTCALSGSGISRTTAEPIDGMARPTAPFICGLLILRILPDGFLARTQARGLVLQSWVPQAAILAHVAIGGFVSHCGWNSILESVLALAWAWPLYAEQRHNALQLVRDYGLAVELSVDYKDNDWVNAEEMERGVRHLMGETEEGQKVRERVEEMAETSKKAVEEGGSFSLHWNYYQTSSWCNLSV</sequence>
<evidence type="ECO:0000313" key="1">
    <source>
        <dbReference type="EMBL" id="KAJ8645451.1"/>
    </source>
</evidence>
<reference evidence="1 2" key="1">
    <citation type="journal article" date="2022" name="Hortic Res">
        <title>A haplotype resolved chromosomal level avocado genome allows analysis of novel avocado genes.</title>
        <authorList>
            <person name="Nath O."/>
            <person name="Fletcher S.J."/>
            <person name="Hayward A."/>
            <person name="Shaw L.M."/>
            <person name="Masouleh A.K."/>
            <person name="Furtado A."/>
            <person name="Henry R.J."/>
            <person name="Mitter N."/>
        </authorList>
    </citation>
    <scope>NUCLEOTIDE SEQUENCE [LARGE SCALE GENOMIC DNA]</scope>
    <source>
        <strain evidence="2">cv. Hass</strain>
    </source>
</reference>
<keyword evidence="2" id="KW-1185">Reference proteome</keyword>
<evidence type="ECO:0000313" key="2">
    <source>
        <dbReference type="Proteomes" id="UP001234297"/>
    </source>
</evidence>
<gene>
    <name evidence="1" type="ORF">MRB53_007199</name>
</gene>
<dbReference type="EMBL" id="CM056810">
    <property type="protein sequence ID" value="KAJ8645451.1"/>
    <property type="molecule type" value="Genomic_DNA"/>
</dbReference>
<name>A0ACC2MIJ1_PERAE</name>
<proteinExistence type="predicted"/>
<organism evidence="1 2">
    <name type="scientific">Persea americana</name>
    <name type="common">Avocado</name>
    <dbReference type="NCBI Taxonomy" id="3435"/>
    <lineage>
        <taxon>Eukaryota</taxon>
        <taxon>Viridiplantae</taxon>
        <taxon>Streptophyta</taxon>
        <taxon>Embryophyta</taxon>
        <taxon>Tracheophyta</taxon>
        <taxon>Spermatophyta</taxon>
        <taxon>Magnoliopsida</taxon>
        <taxon>Magnoliidae</taxon>
        <taxon>Laurales</taxon>
        <taxon>Lauraceae</taxon>
        <taxon>Persea</taxon>
    </lineage>
</organism>
<comment type="caution">
    <text evidence="1">The sequence shown here is derived from an EMBL/GenBank/DDBJ whole genome shotgun (WGS) entry which is preliminary data.</text>
</comment>
<dbReference type="Proteomes" id="UP001234297">
    <property type="component" value="Chromosome 2"/>
</dbReference>
<protein>
    <submittedName>
        <fullName evidence="1">Uncharacterized protein</fullName>
    </submittedName>
</protein>